<evidence type="ECO:0000313" key="9">
    <source>
        <dbReference type="Ensembl" id="ENSJHYP00000007479.1"/>
    </source>
</evidence>
<protein>
    <submittedName>
        <fullName evidence="9">Neuronal pentraxin 2</fullName>
    </submittedName>
</protein>
<evidence type="ECO:0000256" key="1">
    <source>
        <dbReference type="ARBA" id="ARBA00001913"/>
    </source>
</evidence>
<feature type="compositionally biased region" description="Low complexity" evidence="7">
    <location>
        <begin position="156"/>
        <end position="176"/>
    </location>
</feature>
<evidence type="ECO:0000256" key="2">
    <source>
        <dbReference type="ARBA" id="ARBA00022723"/>
    </source>
</evidence>
<feature type="compositionally biased region" description="Basic and acidic residues" evidence="7">
    <location>
        <begin position="256"/>
        <end position="266"/>
    </location>
</feature>
<feature type="compositionally biased region" description="Low complexity" evidence="7">
    <location>
        <begin position="207"/>
        <end position="219"/>
    </location>
</feature>
<proteinExistence type="predicted"/>
<dbReference type="AlphaFoldDB" id="A0A8C5IT06"/>
<comment type="caution">
    <text evidence="6">Lacks conserved residue(s) required for the propagation of feature annotation.</text>
</comment>
<accession>A0A8C5IT06</accession>
<dbReference type="GO" id="GO:0046872">
    <property type="term" value="F:metal ion binding"/>
    <property type="evidence" value="ECO:0007669"/>
    <property type="project" value="UniProtKB-KW"/>
</dbReference>
<reference evidence="9" key="2">
    <citation type="submission" date="2025-09" db="UniProtKB">
        <authorList>
            <consortium name="Ensembl"/>
        </authorList>
    </citation>
    <scope>IDENTIFICATION</scope>
</reference>
<dbReference type="SUPFAM" id="SSF49899">
    <property type="entry name" value="Concanavalin A-like lectins/glucanases"/>
    <property type="match status" value="1"/>
</dbReference>
<evidence type="ECO:0000259" key="8">
    <source>
        <dbReference type="PROSITE" id="PS51828"/>
    </source>
</evidence>
<feature type="domain" description="Pentraxin (PTX)" evidence="8">
    <location>
        <begin position="340"/>
        <end position="541"/>
    </location>
</feature>
<dbReference type="Pfam" id="PF00354">
    <property type="entry name" value="Pentaxin"/>
    <property type="match status" value="1"/>
</dbReference>
<keyword evidence="10" id="KW-1185">Reference proteome</keyword>
<dbReference type="Proteomes" id="UP000694408">
    <property type="component" value="Unplaced"/>
</dbReference>
<dbReference type="InterPro" id="IPR030476">
    <property type="entry name" value="Pentaxin_CS"/>
</dbReference>
<evidence type="ECO:0000256" key="5">
    <source>
        <dbReference type="ARBA" id="ARBA00023180"/>
    </source>
</evidence>
<keyword evidence="2" id="KW-0479">Metal-binding</keyword>
<evidence type="ECO:0000256" key="4">
    <source>
        <dbReference type="ARBA" id="ARBA00023157"/>
    </source>
</evidence>
<feature type="compositionally biased region" description="Gly residues" evidence="7">
    <location>
        <begin position="1"/>
        <end position="14"/>
    </location>
</feature>
<evidence type="ECO:0000256" key="7">
    <source>
        <dbReference type="SAM" id="MobiDB-lite"/>
    </source>
</evidence>
<evidence type="ECO:0000256" key="3">
    <source>
        <dbReference type="ARBA" id="ARBA00022837"/>
    </source>
</evidence>
<dbReference type="FunFam" id="2.60.120.200:FF:000012">
    <property type="entry name" value="neuronal pentraxin receptor"/>
    <property type="match status" value="1"/>
</dbReference>
<sequence>GKRQGQGQGQGQGQSLGSALLGSPRGAGSAPDPLSTRKALTIRSGIGRAHRGGWSRALYGGPCCGDKGQGVSQTHGSVRLGTGDGAAPPRVPVRERSRPRARPAPARLTSHSSQPTSARGASRTPPPAPSLPIKAAAGSWRGTGVRGTGRDGRDGAAGPAPGTAARPRPPRRAGAPLASRDAACGRRAPARRSCGRAGVAGPGAGEPAGQPLCVHLAAAGRRRRGLPAAPRAHAGRRAAPRGGAESHGAAAAGDRPAAEGDHREPAGSHPGAHRQAEPLRGGRRQVRHGGVEERGGQGQGHDGRPAAGPGAGHRAAEPYHADPEGPPGEPGGNSAFKSPDEFKVSLPLRTNYLYGKIKKTLPELYAFTVCLWLRSSASPGIGTPFSYAVPGQANEIVLIEWGNNPIELLINDKVAQLPLFISDGKWHHICITWTTRDGMWEAFQDGEKLGTGENLAPWHPIKPGGVLILGQEQDTVGGRFDATQAFVGEMSQFNIWDRVLRAEDIMNIANCSINMPGNIIPWVDNNVDVFGGATKWPVETCEERLLDL</sequence>
<dbReference type="PRINTS" id="PR00895">
    <property type="entry name" value="PENTAXIN"/>
</dbReference>
<dbReference type="PROSITE" id="PS00289">
    <property type="entry name" value="PTX_1"/>
    <property type="match status" value="1"/>
</dbReference>
<dbReference type="PANTHER" id="PTHR19277:SF1">
    <property type="entry name" value="NEURONAL PENTRAXIN-2"/>
    <property type="match status" value="1"/>
</dbReference>
<feature type="compositionally biased region" description="Low complexity" evidence="7">
    <location>
        <begin position="240"/>
        <end position="255"/>
    </location>
</feature>
<keyword evidence="4" id="KW-1015">Disulfide bond</keyword>
<organism evidence="9 10">
    <name type="scientific">Junco hyemalis</name>
    <name type="common">Dark-eyed junco</name>
    <dbReference type="NCBI Taxonomy" id="40217"/>
    <lineage>
        <taxon>Eukaryota</taxon>
        <taxon>Metazoa</taxon>
        <taxon>Chordata</taxon>
        <taxon>Craniata</taxon>
        <taxon>Vertebrata</taxon>
        <taxon>Euteleostomi</taxon>
        <taxon>Archelosauria</taxon>
        <taxon>Archosauria</taxon>
        <taxon>Dinosauria</taxon>
        <taxon>Saurischia</taxon>
        <taxon>Theropoda</taxon>
        <taxon>Coelurosauria</taxon>
        <taxon>Aves</taxon>
        <taxon>Neognathae</taxon>
        <taxon>Neoaves</taxon>
        <taxon>Telluraves</taxon>
        <taxon>Australaves</taxon>
        <taxon>Passeriformes</taxon>
        <taxon>Passerellidae</taxon>
        <taxon>Junco</taxon>
    </lineage>
</organism>
<dbReference type="SMART" id="SM00159">
    <property type="entry name" value="PTX"/>
    <property type="match status" value="1"/>
</dbReference>
<feature type="region of interest" description="Disordered" evidence="7">
    <location>
        <begin position="1"/>
        <end position="338"/>
    </location>
</feature>
<dbReference type="PANTHER" id="PTHR19277">
    <property type="entry name" value="PENTRAXIN"/>
    <property type="match status" value="1"/>
</dbReference>
<feature type="compositionally biased region" description="Basic and acidic residues" evidence="7">
    <location>
        <begin position="314"/>
        <end position="323"/>
    </location>
</feature>
<comment type="cofactor">
    <cofactor evidence="1">
        <name>Ca(2+)</name>
        <dbReference type="ChEBI" id="CHEBI:29108"/>
    </cofactor>
</comment>
<feature type="compositionally biased region" description="Polar residues" evidence="7">
    <location>
        <begin position="109"/>
        <end position="119"/>
    </location>
</feature>
<evidence type="ECO:0000313" key="10">
    <source>
        <dbReference type="Proteomes" id="UP000694408"/>
    </source>
</evidence>
<dbReference type="PROSITE" id="PS51828">
    <property type="entry name" value="PTX_2"/>
    <property type="match status" value="1"/>
</dbReference>
<dbReference type="Gene3D" id="2.60.120.200">
    <property type="match status" value="1"/>
</dbReference>
<keyword evidence="5" id="KW-0325">Glycoprotein</keyword>
<dbReference type="InterPro" id="IPR051360">
    <property type="entry name" value="Neuronal_Pentraxin_Related"/>
</dbReference>
<dbReference type="Ensembl" id="ENSJHYT00000009114.1">
    <property type="protein sequence ID" value="ENSJHYP00000007479.1"/>
    <property type="gene ID" value="ENSJHYG00000005954.1"/>
</dbReference>
<dbReference type="CDD" id="cd00152">
    <property type="entry name" value="PTX"/>
    <property type="match status" value="1"/>
</dbReference>
<reference evidence="9" key="1">
    <citation type="submission" date="2025-08" db="UniProtKB">
        <authorList>
            <consortium name="Ensembl"/>
        </authorList>
    </citation>
    <scope>IDENTIFICATION</scope>
</reference>
<dbReference type="InterPro" id="IPR001759">
    <property type="entry name" value="PTX_dom"/>
</dbReference>
<name>A0A8C5IT06_JUNHY</name>
<evidence type="ECO:0000256" key="6">
    <source>
        <dbReference type="PROSITE-ProRule" id="PRU01172"/>
    </source>
</evidence>
<dbReference type="InterPro" id="IPR013320">
    <property type="entry name" value="ConA-like_dom_sf"/>
</dbReference>
<keyword evidence="3" id="KW-0106">Calcium</keyword>